<evidence type="ECO:0000256" key="2">
    <source>
        <dbReference type="ARBA" id="ARBA00010944"/>
    </source>
</evidence>
<evidence type="ECO:0000256" key="4">
    <source>
        <dbReference type="ARBA" id="ARBA00017099"/>
    </source>
</evidence>
<feature type="domain" description="RmlD-like substrate binding" evidence="7">
    <location>
        <begin position="5"/>
        <end position="277"/>
    </location>
</feature>
<dbReference type="EMBL" id="BSNK01000002">
    <property type="protein sequence ID" value="GLQ24684.1"/>
    <property type="molecule type" value="Genomic_DNA"/>
</dbReference>
<dbReference type="PANTHER" id="PTHR10491">
    <property type="entry name" value="DTDP-4-DEHYDRORHAMNOSE REDUCTASE"/>
    <property type="match status" value="1"/>
</dbReference>
<proteinExistence type="inferred from homology"/>
<comment type="function">
    <text evidence="6">Catalyzes the reduction of dTDP-6-deoxy-L-lyxo-4-hexulose to yield dTDP-L-rhamnose.</text>
</comment>
<keyword evidence="6" id="KW-0521">NADP</keyword>
<sequence length="280" mass="30790">MTAPLLVIGRSGQLARALSRLEPDAITLSRRTLDISDSASISRILGDLLDRQSIRAVINAAAYTQVDLAESDKVFADRINAAAPEMIAQLCDQHSVPFVHVSTDYVFDGTNTRPYREDDPTNPVNFYGESKLGGERGVLNTAKKAAILRTSWVYDLQGKNFVTTMLRLAEERDELRIVCDQIGRPTHANVLAKACIAAIRHEGIFHVSGTGDPVSWAEFAKEIFEAAGKTINVVPIPTSDYPTPAKRPAYSVLDTSKFESEIGPLPDWRDTLRESFSRTG</sequence>
<comment type="caution">
    <text evidence="8">The sequence shown here is derived from an EMBL/GenBank/DDBJ whole genome shotgun (WGS) entry which is preliminary data.</text>
</comment>
<evidence type="ECO:0000313" key="9">
    <source>
        <dbReference type="Proteomes" id="UP001161391"/>
    </source>
</evidence>
<keyword evidence="9" id="KW-1185">Reference proteome</keyword>
<evidence type="ECO:0000256" key="1">
    <source>
        <dbReference type="ARBA" id="ARBA00004781"/>
    </source>
</evidence>
<dbReference type="Gene3D" id="3.40.50.720">
    <property type="entry name" value="NAD(P)-binding Rossmann-like Domain"/>
    <property type="match status" value="1"/>
</dbReference>
<evidence type="ECO:0000259" key="7">
    <source>
        <dbReference type="Pfam" id="PF04321"/>
    </source>
</evidence>
<comment type="similarity">
    <text evidence="2 6">Belongs to the dTDP-4-dehydrorhamnose reductase family.</text>
</comment>
<reference evidence="8" key="2">
    <citation type="submission" date="2023-01" db="EMBL/GenBank/DDBJ databases">
        <title>Draft genome sequence of Algimonas ampicilliniresistens strain NBRC 108219.</title>
        <authorList>
            <person name="Sun Q."/>
            <person name="Mori K."/>
        </authorList>
    </citation>
    <scope>NUCLEOTIDE SEQUENCE</scope>
    <source>
        <strain evidence="8">NBRC 108219</strain>
    </source>
</reference>
<protein>
    <recommendedName>
        <fullName evidence="4 6">dTDP-4-dehydrorhamnose reductase</fullName>
        <ecNumber evidence="3 6">1.1.1.133</ecNumber>
    </recommendedName>
</protein>
<dbReference type="Gene3D" id="3.90.25.10">
    <property type="entry name" value="UDP-galactose 4-epimerase, domain 1"/>
    <property type="match status" value="1"/>
</dbReference>
<dbReference type="RefSeq" id="WP_284391382.1">
    <property type="nucleotide sequence ID" value="NZ_BSNK01000002.1"/>
</dbReference>
<dbReference type="Proteomes" id="UP001161391">
    <property type="component" value="Unassembled WGS sequence"/>
</dbReference>
<evidence type="ECO:0000256" key="6">
    <source>
        <dbReference type="RuleBase" id="RU364082"/>
    </source>
</evidence>
<dbReference type="Pfam" id="PF04321">
    <property type="entry name" value="RmlD_sub_bind"/>
    <property type="match status" value="1"/>
</dbReference>
<dbReference type="CDD" id="cd05254">
    <property type="entry name" value="dTDP_HR_like_SDR_e"/>
    <property type="match status" value="1"/>
</dbReference>
<reference evidence="8" key="1">
    <citation type="journal article" date="2014" name="Int. J. Syst. Evol. Microbiol.">
        <title>Complete genome of a new Firmicutes species belonging to the dominant human colonic microbiota ('Ruminococcus bicirculans') reveals two chromosomes and a selective capacity to utilize plant glucans.</title>
        <authorList>
            <consortium name="NISC Comparative Sequencing Program"/>
            <person name="Wegmann U."/>
            <person name="Louis P."/>
            <person name="Goesmann A."/>
            <person name="Henrissat B."/>
            <person name="Duncan S.H."/>
            <person name="Flint H.J."/>
        </authorList>
    </citation>
    <scope>NUCLEOTIDE SEQUENCE</scope>
    <source>
        <strain evidence="8">NBRC 108219</strain>
    </source>
</reference>
<comment type="cofactor">
    <cofactor evidence="6">
        <name>Mg(2+)</name>
        <dbReference type="ChEBI" id="CHEBI:18420"/>
    </cofactor>
    <text evidence="6">Binds 1 Mg(2+) ion per monomer.</text>
</comment>
<evidence type="ECO:0000256" key="3">
    <source>
        <dbReference type="ARBA" id="ARBA00012929"/>
    </source>
</evidence>
<accession>A0ABQ5VCD0</accession>
<name>A0ABQ5VCD0_9PROT</name>
<evidence type="ECO:0000313" key="8">
    <source>
        <dbReference type="EMBL" id="GLQ24684.1"/>
    </source>
</evidence>
<dbReference type="SUPFAM" id="SSF51735">
    <property type="entry name" value="NAD(P)-binding Rossmann-fold domains"/>
    <property type="match status" value="1"/>
</dbReference>
<dbReference type="NCBIfam" id="TIGR01214">
    <property type="entry name" value="rmlD"/>
    <property type="match status" value="1"/>
</dbReference>
<dbReference type="InterPro" id="IPR029903">
    <property type="entry name" value="RmlD-like-bd"/>
</dbReference>
<dbReference type="InterPro" id="IPR005913">
    <property type="entry name" value="dTDP_dehydrorham_reduct"/>
</dbReference>
<evidence type="ECO:0000256" key="5">
    <source>
        <dbReference type="ARBA" id="ARBA00048200"/>
    </source>
</evidence>
<comment type="pathway">
    <text evidence="1 6">Carbohydrate biosynthesis; dTDP-L-rhamnose biosynthesis.</text>
</comment>
<gene>
    <name evidence="8" type="primary">rmlD/rfbD</name>
    <name evidence="8" type="ORF">GCM10007853_25580</name>
</gene>
<dbReference type="EC" id="1.1.1.133" evidence="3 6"/>
<dbReference type="PANTHER" id="PTHR10491:SF4">
    <property type="entry name" value="METHIONINE ADENOSYLTRANSFERASE 2 SUBUNIT BETA"/>
    <property type="match status" value="1"/>
</dbReference>
<organism evidence="8 9">
    <name type="scientific">Algimonas ampicilliniresistens</name>
    <dbReference type="NCBI Taxonomy" id="1298735"/>
    <lineage>
        <taxon>Bacteria</taxon>
        <taxon>Pseudomonadati</taxon>
        <taxon>Pseudomonadota</taxon>
        <taxon>Alphaproteobacteria</taxon>
        <taxon>Maricaulales</taxon>
        <taxon>Robiginitomaculaceae</taxon>
        <taxon>Algimonas</taxon>
    </lineage>
</organism>
<comment type="catalytic activity">
    <reaction evidence="5 6">
        <text>dTDP-beta-L-rhamnose + NADP(+) = dTDP-4-dehydro-beta-L-rhamnose + NADPH + H(+)</text>
        <dbReference type="Rhea" id="RHEA:21796"/>
        <dbReference type="ChEBI" id="CHEBI:15378"/>
        <dbReference type="ChEBI" id="CHEBI:57510"/>
        <dbReference type="ChEBI" id="CHEBI:57783"/>
        <dbReference type="ChEBI" id="CHEBI:58349"/>
        <dbReference type="ChEBI" id="CHEBI:62830"/>
        <dbReference type="EC" id="1.1.1.133"/>
    </reaction>
</comment>
<keyword evidence="6" id="KW-0560">Oxidoreductase</keyword>
<dbReference type="InterPro" id="IPR036291">
    <property type="entry name" value="NAD(P)-bd_dom_sf"/>
</dbReference>